<dbReference type="Gene3D" id="1.10.443.10">
    <property type="entry name" value="Intergrase catalytic core"/>
    <property type="match status" value="1"/>
</dbReference>
<reference evidence="3" key="1">
    <citation type="submission" date="2019-03" db="EMBL/GenBank/DDBJ databases">
        <title>Single cell metagenomics reveals metabolic interactions within the superorganism composed of flagellate Streblomastix strix and complex community of Bacteroidetes bacteria on its surface.</title>
        <authorList>
            <person name="Treitli S.C."/>
            <person name="Kolisko M."/>
            <person name="Husnik F."/>
            <person name="Keeling P."/>
            <person name="Hampl V."/>
        </authorList>
    </citation>
    <scope>NUCLEOTIDE SEQUENCE</scope>
    <source>
        <strain evidence="3">STM</strain>
    </source>
</reference>
<gene>
    <name evidence="3" type="ORF">EZS27_032206</name>
</gene>
<dbReference type="AlphaFoldDB" id="A0A5J4Q6U5"/>
<dbReference type="InterPro" id="IPR002104">
    <property type="entry name" value="Integrase_catalytic"/>
</dbReference>
<sequence>YLKTEQRMAKGSVLQHIIFLRKMIKRAMNKGIITRNPFFGYVPDQLVSKHKWLSSEEIEKIITASIGKPSIDFVRDMFVFGVFTGLSYSDIKNLRKDQILKDSTGNQWISIKRQKTGSESIVPLLDIPKEIIRKYEGTGEDDKVFKMLCMNVVCSYTKEIGKLCKLDKKLTFHMSRHSFATSVCLSQGVPIETLSQMMGHQNIRTTQIYAEITGAKIEEDMQLLSEKIKDDYRLTGS</sequence>
<evidence type="ECO:0000313" key="3">
    <source>
        <dbReference type="EMBL" id="KAA6317676.1"/>
    </source>
</evidence>
<feature type="domain" description="Tyr recombinase" evidence="2">
    <location>
        <begin position="48"/>
        <end position="222"/>
    </location>
</feature>
<comment type="caution">
    <text evidence="3">The sequence shown here is derived from an EMBL/GenBank/DDBJ whole genome shotgun (WGS) entry which is preliminary data.</text>
</comment>
<dbReference type="EMBL" id="SNRY01004444">
    <property type="protein sequence ID" value="KAA6317676.1"/>
    <property type="molecule type" value="Genomic_DNA"/>
</dbReference>
<dbReference type="GO" id="GO:0006310">
    <property type="term" value="P:DNA recombination"/>
    <property type="evidence" value="ECO:0007669"/>
    <property type="project" value="UniProtKB-KW"/>
</dbReference>
<accession>A0A5J4Q6U5</accession>
<dbReference type="InterPro" id="IPR050090">
    <property type="entry name" value="Tyrosine_recombinase_XerCD"/>
</dbReference>
<keyword evidence="1" id="KW-0233">DNA recombination</keyword>
<feature type="non-terminal residue" evidence="3">
    <location>
        <position position="1"/>
    </location>
</feature>
<dbReference type="InterPro" id="IPR011010">
    <property type="entry name" value="DNA_brk_join_enz"/>
</dbReference>
<dbReference type="GO" id="GO:0015074">
    <property type="term" value="P:DNA integration"/>
    <property type="evidence" value="ECO:0007669"/>
    <property type="project" value="InterPro"/>
</dbReference>
<organism evidence="3">
    <name type="scientific">termite gut metagenome</name>
    <dbReference type="NCBI Taxonomy" id="433724"/>
    <lineage>
        <taxon>unclassified sequences</taxon>
        <taxon>metagenomes</taxon>
        <taxon>organismal metagenomes</taxon>
    </lineage>
</organism>
<dbReference type="InterPro" id="IPR013762">
    <property type="entry name" value="Integrase-like_cat_sf"/>
</dbReference>
<dbReference type="Pfam" id="PF00589">
    <property type="entry name" value="Phage_integrase"/>
    <property type="match status" value="1"/>
</dbReference>
<dbReference type="PANTHER" id="PTHR30349">
    <property type="entry name" value="PHAGE INTEGRASE-RELATED"/>
    <property type="match status" value="1"/>
</dbReference>
<dbReference type="GO" id="GO:0003677">
    <property type="term" value="F:DNA binding"/>
    <property type="evidence" value="ECO:0007669"/>
    <property type="project" value="InterPro"/>
</dbReference>
<dbReference type="PROSITE" id="PS51898">
    <property type="entry name" value="TYR_RECOMBINASE"/>
    <property type="match status" value="1"/>
</dbReference>
<evidence type="ECO:0000256" key="1">
    <source>
        <dbReference type="ARBA" id="ARBA00023172"/>
    </source>
</evidence>
<proteinExistence type="predicted"/>
<dbReference type="CDD" id="cd01185">
    <property type="entry name" value="INTN1_C_like"/>
    <property type="match status" value="1"/>
</dbReference>
<name>A0A5J4Q6U5_9ZZZZ</name>
<evidence type="ECO:0000259" key="2">
    <source>
        <dbReference type="PROSITE" id="PS51898"/>
    </source>
</evidence>
<dbReference type="PANTHER" id="PTHR30349:SF64">
    <property type="entry name" value="PROPHAGE INTEGRASE INTD-RELATED"/>
    <property type="match status" value="1"/>
</dbReference>
<dbReference type="SUPFAM" id="SSF56349">
    <property type="entry name" value="DNA breaking-rejoining enzymes"/>
    <property type="match status" value="1"/>
</dbReference>
<protein>
    <recommendedName>
        <fullName evidence="2">Tyr recombinase domain-containing protein</fullName>
    </recommendedName>
</protein>